<protein>
    <recommendedName>
        <fullName evidence="4">Secreted protein</fullName>
    </recommendedName>
</protein>
<dbReference type="InParanoid" id="B4K9A5"/>
<accession>B4K9A5</accession>
<name>B4K9A5_DROMO</name>
<feature type="signal peptide" evidence="1">
    <location>
        <begin position="1"/>
        <end position="23"/>
    </location>
</feature>
<keyword evidence="1" id="KW-0732">Signal</keyword>
<dbReference type="KEGG" id="dmo:Dmoj_GI10043"/>
<reference evidence="2 3" key="1">
    <citation type="journal article" date="2007" name="Nature">
        <title>Evolution of genes and genomes on the Drosophila phylogeny.</title>
        <authorList>
            <consortium name="Drosophila 12 Genomes Consortium"/>
            <person name="Clark A.G."/>
            <person name="Eisen M.B."/>
            <person name="Smith D.R."/>
            <person name="Bergman C.M."/>
            <person name="Oliver B."/>
            <person name="Markow T.A."/>
            <person name="Kaufman T.C."/>
            <person name="Kellis M."/>
            <person name="Gelbart W."/>
            <person name="Iyer V.N."/>
            <person name="Pollard D.A."/>
            <person name="Sackton T.B."/>
            <person name="Larracuente A.M."/>
            <person name="Singh N.D."/>
            <person name="Abad J.P."/>
            <person name="Abt D.N."/>
            <person name="Adryan B."/>
            <person name="Aguade M."/>
            <person name="Akashi H."/>
            <person name="Anderson W.W."/>
            <person name="Aquadro C.F."/>
            <person name="Ardell D.H."/>
            <person name="Arguello R."/>
            <person name="Artieri C.G."/>
            <person name="Barbash D.A."/>
            <person name="Barker D."/>
            <person name="Barsanti P."/>
            <person name="Batterham P."/>
            <person name="Batzoglou S."/>
            <person name="Begun D."/>
            <person name="Bhutkar A."/>
            <person name="Blanco E."/>
            <person name="Bosak S.A."/>
            <person name="Bradley R.K."/>
            <person name="Brand A.D."/>
            <person name="Brent M.R."/>
            <person name="Brooks A.N."/>
            <person name="Brown R.H."/>
            <person name="Butlin R.K."/>
            <person name="Caggese C."/>
            <person name="Calvi B.R."/>
            <person name="Bernardo de Carvalho A."/>
            <person name="Caspi A."/>
            <person name="Castrezana S."/>
            <person name="Celniker S.E."/>
            <person name="Chang J.L."/>
            <person name="Chapple C."/>
            <person name="Chatterji S."/>
            <person name="Chinwalla A."/>
            <person name="Civetta A."/>
            <person name="Clifton S.W."/>
            <person name="Comeron J.M."/>
            <person name="Costello J.C."/>
            <person name="Coyne J.A."/>
            <person name="Daub J."/>
            <person name="David R.G."/>
            <person name="Delcher A.L."/>
            <person name="Delehaunty K."/>
            <person name="Do C.B."/>
            <person name="Ebling H."/>
            <person name="Edwards K."/>
            <person name="Eickbush T."/>
            <person name="Evans J.D."/>
            <person name="Filipski A."/>
            <person name="Findeiss S."/>
            <person name="Freyhult E."/>
            <person name="Fulton L."/>
            <person name="Fulton R."/>
            <person name="Garcia A.C."/>
            <person name="Gardiner A."/>
            <person name="Garfield D.A."/>
            <person name="Garvin B.E."/>
            <person name="Gibson G."/>
            <person name="Gilbert D."/>
            <person name="Gnerre S."/>
            <person name="Godfrey J."/>
            <person name="Good R."/>
            <person name="Gotea V."/>
            <person name="Gravely B."/>
            <person name="Greenberg A.J."/>
            <person name="Griffiths-Jones S."/>
            <person name="Gross S."/>
            <person name="Guigo R."/>
            <person name="Gustafson E.A."/>
            <person name="Haerty W."/>
            <person name="Hahn M.W."/>
            <person name="Halligan D.L."/>
            <person name="Halpern A.L."/>
            <person name="Halter G.M."/>
            <person name="Han M.V."/>
            <person name="Heger A."/>
            <person name="Hillier L."/>
            <person name="Hinrichs A.S."/>
            <person name="Holmes I."/>
            <person name="Hoskins R.A."/>
            <person name="Hubisz M.J."/>
            <person name="Hultmark D."/>
            <person name="Huntley M.A."/>
            <person name="Jaffe D.B."/>
            <person name="Jagadeeshan S."/>
            <person name="Jeck W.R."/>
            <person name="Johnson J."/>
            <person name="Jones C.D."/>
            <person name="Jordan W.C."/>
            <person name="Karpen G.H."/>
            <person name="Kataoka E."/>
            <person name="Keightley P.D."/>
            <person name="Kheradpour P."/>
            <person name="Kirkness E.F."/>
            <person name="Koerich L.B."/>
            <person name="Kristiansen K."/>
            <person name="Kudrna D."/>
            <person name="Kulathinal R.J."/>
            <person name="Kumar S."/>
            <person name="Kwok R."/>
            <person name="Lander E."/>
            <person name="Langley C.H."/>
            <person name="Lapoint R."/>
            <person name="Lazzaro B.P."/>
            <person name="Lee S.J."/>
            <person name="Levesque L."/>
            <person name="Li R."/>
            <person name="Lin C.F."/>
            <person name="Lin M.F."/>
            <person name="Lindblad-Toh K."/>
            <person name="Llopart A."/>
            <person name="Long M."/>
            <person name="Low L."/>
            <person name="Lozovsky E."/>
            <person name="Lu J."/>
            <person name="Luo M."/>
            <person name="Machado C.A."/>
            <person name="Makalowski W."/>
            <person name="Marzo M."/>
            <person name="Matsuda M."/>
            <person name="Matzkin L."/>
            <person name="McAllister B."/>
            <person name="McBride C.S."/>
            <person name="McKernan B."/>
            <person name="McKernan K."/>
            <person name="Mendez-Lago M."/>
            <person name="Minx P."/>
            <person name="Mollenhauer M.U."/>
            <person name="Montooth K."/>
            <person name="Mount S.M."/>
            <person name="Mu X."/>
            <person name="Myers E."/>
            <person name="Negre B."/>
            <person name="Newfeld S."/>
            <person name="Nielsen R."/>
            <person name="Noor M.A."/>
            <person name="O'Grady P."/>
            <person name="Pachter L."/>
            <person name="Papaceit M."/>
            <person name="Parisi M.J."/>
            <person name="Parisi M."/>
            <person name="Parts L."/>
            <person name="Pedersen J.S."/>
            <person name="Pesole G."/>
            <person name="Phillippy A.M."/>
            <person name="Ponting C.P."/>
            <person name="Pop M."/>
            <person name="Porcelli D."/>
            <person name="Powell J.R."/>
            <person name="Prohaska S."/>
            <person name="Pruitt K."/>
            <person name="Puig M."/>
            <person name="Quesneville H."/>
            <person name="Ram K.R."/>
            <person name="Rand D."/>
            <person name="Rasmussen M.D."/>
            <person name="Reed L.K."/>
            <person name="Reenan R."/>
            <person name="Reily A."/>
            <person name="Remington K.A."/>
            <person name="Rieger T.T."/>
            <person name="Ritchie M.G."/>
            <person name="Robin C."/>
            <person name="Rogers Y.H."/>
            <person name="Rohde C."/>
            <person name="Rozas J."/>
            <person name="Rubenfield M.J."/>
            <person name="Ruiz A."/>
            <person name="Russo S."/>
            <person name="Salzberg S.L."/>
            <person name="Sanchez-Gracia A."/>
            <person name="Saranga D.J."/>
            <person name="Sato H."/>
            <person name="Schaeffer S.W."/>
            <person name="Schatz M.C."/>
            <person name="Schlenke T."/>
            <person name="Schwartz R."/>
            <person name="Segarra C."/>
            <person name="Singh R.S."/>
            <person name="Sirot L."/>
            <person name="Sirota M."/>
            <person name="Sisneros N.B."/>
            <person name="Smith C.D."/>
            <person name="Smith T.F."/>
            <person name="Spieth J."/>
            <person name="Stage D.E."/>
            <person name="Stark A."/>
            <person name="Stephan W."/>
            <person name="Strausberg R.L."/>
            <person name="Strempel S."/>
            <person name="Sturgill D."/>
            <person name="Sutton G."/>
            <person name="Sutton G.G."/>
            <person name="Tao W."/>
            <person name="Teichmann S."/>
            <person name="Tobari Y.N."/>
            <person name="Tomimura Y."/>
            <person name="Tsolas J.M."/>
            <person name="Valente V.L."/>
            <person name="Venter E."/>
            <person name="Venter J.C."/>
            <person name="Vicario S."/>
            <person name="Vieira F.G."/>
            <person name="Vilella A.J."/>
            <person name="Villasante A."/>
            <person name="Walenz B."/>
            <person name="Wang J."/>
            <person name="Wasserman M."/>
            <person name="Watts T."/>
            <person name="Wilson D."/>
            <person name="Wilson R.K."/>
            <person name="Wing R.A."/>
            <person name="Wolfner M.F."/>
            <person name="Wong A."/>
            <person name="Wong G.K."/>
            <person name="Wu C.I."/>
            <person name="Wu G."/>
            <person name="Yamamoto D."/>
            <person name="Yang H.P."/>
            <person name="Yang S.P."/>
            <person name="Yorke J.A."/>
            <person name="Yoshida K."/>
            <person name="Zdobnov E."/>
            <person name="Zhang P."/>
            <person name="Zhang Y."/>
            <person name="Zimin A.V."/>
            <person name="Baldwin J."/>
            <person name="Abdouelleil A."/>
            <person name="Abdulkadir J."/>
            <person name="Abebe A."/>
            <person name="Abera B."/>
            <person name="Abreu J."/>
            <person name="Acer S.C."/>
            <person name="Aftuck L."/>
            <person name="Alexander A."/>
            <person name="An P."/>
            <person name="Anderson E."/>
            <person name="Anderson S."/>
            <person name="Arachi H."/>
            <person name="Azer M."/>
            <person name="Bachantsang P."/>
            <person name="Barry A."/>
            <person name="Bayul T."/>
            <person name="Berlin A."/>
            <person name="Bessette D."/>
            <person name="Bloom T."/>
            <person name="Blye J."/>
            <person name="Boguslavskiy L."/>
            <person name="Bonnet C."/>
            <person name="Boukhgalter B."/>
            <person name="Bourzgui I."/>
            <person name="Brown A."/>
            <person name="Cahill P."/>
            <person name="Channer S."/>
            <person name="Cheshatsang Y."/>
            <person name="Chuda L."/>
            <person name="Citroen M."/>
            <person name="Collymore A."/>
            <person name="Cooke P."/>
            <person name="Costello M."/>
            <person name="D'Aco K."/>
            <person name="Daza R."/>
            <person name="De Haan G."/>
            <person name="DeGray S."/>
            <person name="DeMaso C."/>
            <person name="Dhargay N."/>
            <person name="Dooley K."/>
            <person name="Dooley E."/>
            <person name="Doricent M."/>
            <person name="Dorje P."/>
            <person name="Dorjee K."/>
            <person name="Dupes A."/>
            <person name="Elong R."/>
            <person name="Falk J."/>
            <person name="Farina A."/>
            <person name="Faro S."/>
            <person name="Ferguson D."/>
            <person name="Fisher S."/>
            <person name="Foley C.D."/>
            <person name="Franke A."/>
            <person name="Friedrich D."/>
            <person name="Gadbois L."/>
            <person name="Gearin G."/>
            <person name="Gearin C.R."/>
            <person name="Giannoukos G."/>
            <person name="Goode T."/>
            <person name="Graham J."/>
            <person name="Grandbois E."/>
            <person name="Grewal S."/>
            <person name="Gyaltsen K."/>
            <person name="Hafez N."/>
            <person name="Hagos B."/>
            <person name="Hall J."/>
            <person name="Henson C."/>
            <person name="Hollinger A."/>
            <person name="Honan T."/>
            <person name="Huard M.D."/>
            <person name="Hughes L."/>
            <person name="Hurhula B."/>
            <person name="Husby M.E."/>
            <person name="Kamat A."/>
            <person name="Kanga B."/>
            <person name="Kashin S."/>
            <person name="Khazanovich D."/>
            <person name="Kisner P."/>
            <person name="Lance K."/>
            <person name="Lara M."/>
            <person name="Lee W."/>
            <person name="Lennon N."/>
            <person name="Letendre F."/>
            <person name="LeVine R."/>
            <person name="Lipovsky A."/>
            <person name="Liu X."/>
            <person name="Liu J."/>
            <person name="Liu S."/>
            <person name="Lokyitsang T."/>
            <person name="Lokyitsang Y."/>
            <person name="Lubonja R."/>
            <person name="Lui A."/>
            <person name="MacDonald P."/>
            <person name="Magnisalis V."/>
            <person name="Maru K."/>
            <person name="Matthews C."/>
            <person name="McCusker W."/>
            <person name="McDonough S."/>
            <person name="Mehta T."/>
            <person name="Meldrim J."/>
            <person name="Meneus L."/>
            <person name="Mihai O."/>
            <person name="Mihalev A."/>
            <person name="Mihova T."/>
            <person name="Mittelman R."/>
            <person name="Mlenga V."/>
            <person name="Montmayeur A."/>
            <person name="Mulrain L."/>
            <person name="Navidi A."/>
            <person name="Naylor J."/>
            <person name="Negash T."/>
            <person name="Nguyen T."/>
            <person name="Nguyen N."/>
            <person name="Nicol R."/>
            <person name="Norbu C."/>
            <person name="Norbu N."/>
            <person name="Novod N."/>
            <person name="O'Neill B."/>
            <person name="Osman S."/>
            <person name="Markiewicz E."/>
            <person name="Oyono O.L."/>
            <person name="Patti C."/>
            <person name="Phunkhang P."/>
            <person name="Pierre F."/>
            <person name="Priest M."/>
            <person name="Raghuraman S."/>
            <person name="Rege F."/>
            <person name="Reyes R."/>
            <person name="Rise C."/>
            <person name="Rogov P."/>
            <person name="Ross K."/>
            <person name="Ryan E."/>
            <person name="Settipalli S."/>
            <person name="Shea T."/>
            <person name="Sherpa N."/>
            <person name="Shi L."/>
            <person name="Shih D."/>
            <person name="Sparrow T."/>
            <person name="Spaulding J."/>
            <person name="Stalker J."/>
            <person name="Stange-Thomann N."/>
            <person name="Stavropoulos S."/>
            <person name="Stone C."/>
            <person name="Strader C."/>
            <person name="Tesfaye S."/>
            <person name="Thomson T."/>
            <person name="Thoulutsang Y."/>
            <person name="Thoulutsang D."/>
            <person name="Topham K."/>
            <person name="Topping I."/>
            <person name="Tsamla T."/>
            <person name="Vassiliev H."/>
            <person name="Vo A."/>
            <person name="Wangchuk T."/>
            <person name="Wangdi T."/>
            <person name="Weiand M."/>
            <person name="Wilkinson J."/>
            <person name="Wilson A."/>
            <person name="Yadav S."/>
            <person name="Young G."/>
            <person name="Yu Q."/>
            <person name="Zembek L."/>
            <person name="Zhong D."/>
            <person name="Zimmer A."/>
            <person name="Zwirko Z."/>
            <person name="Jaffe D.B."/>
            <person name="Alvarez P."/>
            <person name="Brockman W."/>
            <person name="Butler J."/>
            <person name="Chin C."/>
            <person name="Gnerre S."/>
            <person name="Grabherr M."/>
            <person name="Kleber M."/>
            <person name="Mauceli E."/>
            <person name="MacCallum I."/>
        </authorList>
    </citation>
    <scope>NUCLEOTIDE SEQUENCE [LARGE SCALE GENOMIC DNA]</scope>
    <source>
        <strain evidence="3">Tucson 15081-1352.22</strain>
    </source>
</reference>
<organism evidence="2 3">
    <name type="scientific">Drosophila mojavensis</name>
    <name type="common">Fruit fly</name>
    <dbReference type="NCBI Taxonomy" id="7230"/>
    <lineage>
        <taxon>Eukaryota</taxon>
        <taxon>Metazoa</taxon>
        <taxon>Ecdysozoa</taxon>
        <taxon>Arthropoda</taxon>
        <taxon>Hexapoda</taxon>
        <taxon>Insecta</taxon>
        <taxon>Pterygota</taxon>
        <taxon>Neoptera</taxon>
        <taxon>Endopterygota</taxon>
        <taxon>Diptera</taxon>
        <taxon>Brachycera</taxon>
        <taxon>Muscomorpha</taxon>
        <taxon>Ephydroidea</taxon>
        <taxon>Drosophilidae</taxon>
        <taxon>Drosophila</taxon>
    </lineage>
</organism>
<feature type="chain" id="PRO_5006456345" description="Secreted protein" evidence="1">
    <location>
        <begin position="24"/>
        <end position="94"/>
    </location>
</feature>
<dbReference type="Proteomes" id="UP000009192">
    <property type="component" value="Unassembled WGS sequence"/>
</dbReference>
<dbReference type="HOGENOM" id="CLU_2186642_0_0_1"/>
<dbReference type="AlphaFoldDB" id="B4K9A5"/>
<evidence type="ECO:0008006" key="4">
    <source>
        <dbReference type="Google" id="ProtNLM"/>
    </source>
</evidence>
<sequence>MITIVKFSIVLVLVAQLLTGTAAEAAVGELLGLVGNVGSTLLEPVVCLQQSALTVLQQVLGDLGLGSLATQVANLLTPLFDQINGLLTQILAAL</sequence>
<proteinExistence type="predicted"/>
<dbReference type="EMBL" id="CH933806">
    <property type="protein sequence ID" value="EDW15537.2"/>
    <property type="molecule type" value="Genomic_DNA"/>
</dbReference>
<evidence type="ECO:0000313" key="2">
    <source>
        <dbReference type="EMBL" id="EDW15537.2"/>
    </source>
</evidence>
<gene>
    <name evidence="2" type="primary">Dmoj\GI10043</name>
    <name evidence="2" type="ORF">Dmoj_GI10043</name>
</gene>
<keyword evidence="3" id="KW-1185">Reference proteome</keyword>
<evidence type="ECO:0000313" key="3">
    <source>
        <dbReference type="Proteomes" id="UP000009192"/>
    </source>
</evidence>
<evidence type="ECO:0000256" key="1">
    <source>
        <dbReference type="SAM" id="SignalP"/>
    </source>
</evidence>